<comment type="caution">
    <text evidence="2">The sequence shown here is derived from an EMBL/GenBank/DDBJ whole genome shotgun (WGS) entry which is preliminary data.</text>
</comment>
<accession>A0A9P0QSH3</accession>
<name>A0A9P0QSH3_9ASCO</name>
<proteinExistence type="predicted"/>
<evidence type="ECO:0000313" key="2">
    <source>
        <dbReference type="EMBL" id="CAH2354112.1"/>
    </source>
</evidence>
<feature type="compositionally biased region" description="Polar residues" evidence="1">
    <location>
        <begin position="149"/>
        <end position="179"/>
    </location>
</feature>
<dbReference type="AlphaFoldDB" id="A0A9P0QSH3"/>
<sequence length="369" mass="41440">MALSSQSLSKRGCHFGYDGNGNNYNSTPGSGNNKRMCLGISKDLMSYHSVLACYSSSDVNETDSEDEQSCYRADQVRAKRRASTRMSFSVNPNVSRAIAKYSDEDEEHNEEGQRLVDENIDCKLLSTSSNTNSSICLAKLKRRTASSSSFHLSDNEQQNNTITNSQTSVNKNECLSPQASGGMKRLVPSSDKNARSRCFDYLVSAIDEAWARYCTATSYTDDEEDAKFNSVTPASIATDEEDYFGNTTDITDYEDSDYGVNHHKHNSSQRISSGKPQMYQKSSPVKSISVERDVDQSSSQLQALKDRLTKAKYYLQDLVDSEDLCEVGSFWKRWDMIKYATIELVEDDDDDDVVESTIEELEDGRFYLN</sequence>
<dbReference type="OrthoDB" id="4096201at2759"/>
<protein>
    <submittedName>
        <fullName evidence="2">Uncharacterized protein</fullName>
    </submittedName>
</protein>
<feature type="region of interest" description="Disordered" evidence="1">
    <location>
        <begin position="149"/>
        <end position="190"/>
    </location>
</feature>
<dbReference type="EMBL" id="CAKXYY010000014">
    <property type="protein sequence ID" value="CAH2354112.1"/>
    <property type="molecule type" value="Genomic_DNA"/>
</dbReference>
<organism evidence="2 3">
    <name type="scientific">[Candida] railenensis</name>
    <dbReference type="NCBI Taxonomy" id="45579"/>
    <lineage>
        <taxon>Eukaryota</taxon>
        <taxon>Fungi</taxon>
        <taxon>Dikarya</taxon>
        <taxon>Ascomycota</taxon>
        <taxon>Saccharomycotina</taxon>
        <taxon>Pichiomycetes</taxon>
        <taxon>Debaryomycetaceae</taxon>
        <taxon>Kurtzmaniella</taxon>
    </lineage>
</organism>
<keyword evidence="3" id="KW-1185">Reference proteome</keyword>
<evidence type="ECO:0000313" key="3">
    <source>
        <dbReference type="Proteomes" id="UP000837801"/>
    </source>
</evidence>
<dbReference type="Proteomes" id="UP000837801">
    <property type="component" value="Unassembled WGS sequence"/>
</dbReference>
<gene>
    <name evidence="2" type="ORF">CLIB1423_14S02322</name>
</gene>
<feature type="compositionally biased region" description="Polar residues" evidence="1">
    <location>
        <begin position="268"/>
        <end position="285"/>
    </location>
</feature>
<reference evidence="2" key="1">
    <citation type="submission" date="2022-03" db="EMBL/GenBank/DDBJ databases">
        <authorList>
            <person name="Legras J.-L."/>
            <person name="Devillers H."/>
            <person name="Grondin C."/>
        </authorList>
    </citation>
    <scope>NUCLEOTIDE SEQUENCE</scope>
    <source>
        <strain evidence="2">CLIB 1423</strain>
    </source>
</reference>
<evidence type="ECO:0000256" key="1">
    <source>
        <dbReference type="SAM" id="MobiDB-lite"/>
    </source>
</evidence>
<feature type="region of interest" description="Disordered" evidence="1">
    <location>
        <begin position="264"/>
        <end position="285"/>
    </location>
</feature>